<sequence length="178" mass="20562">MSDEEEYDSERYDSDVEEDDGKVSEGDARKRAYHNLLERKRRDNIKDSFCQLRDALPYFSKKKKVRASRVQILKKSCDFIRQQKSLQELNEETASLEEENRLLEKSLEDLDKAIANNDEEAIARITSLNLSLKRRHYLLEDEDTDSEDGESSDEDGSSSPPLPSPVAAASPRRKHKRI</sequence>
<keyword evidence="3" id="KW-0238">DNA-binding</keyword>
<dbReference type="InterPro" id="IPR011598">
    <property type="entry name" value="bHLH_dom"/>
</dbReference>
<evidence type="ECO:0000313" key="10">
    <source>
        <dbReference type="EMBL" id="GBM20813.1"/>
    </source>
</evidence>
<dbReference type="GO" id="GO:0046983">
    <property type="term" value="F:protein dimerization activity"/>
    <property type="evidence" value="ECO:0007669"/>
    <property type="project" value="InterPro"/>
</dbReference>
<evidence type="ECO:0000256" key="5">
    <source>
        <dbReference type="ARBA" id="ARBA00023163"/>
    </source>
</evidence>
<evidence type="ECO:0000256" key="1">
    <source>
        <dbReference type="ARBA" id="ARBA00007628"/>
    </source>
</evidence>
<dbReference type="PANTHER" id="PTHR10328:SF3">
    <property type="entry name" value="PROTEIN MAX"/>
    <property type="match status" value="1"/>
</dbReference>
<dbReference type="InterPro" id="IPR036638">
    <property type="entry name" value="HLH_DNA-bd_sf"/>
</dbReference>
<protein>
    <recommendedName>
        <fullName evidence="9">BHLH domain-containing protein</fullName>
    </recommendedName>
</protein>
<comment type="similarity">
    <text evidence="1">Belongs to the MAX family.</text>
</comment>
<dbReference type="Pfam" id="PF00010">
    <property type="entry name" value="HLH"/>
    <property type="match status" value="1"/>
</dbReference>
<evidence type="ECO:0000256" key="4">
    <source>
        <dbReference type="ARBA" id="ARBA00023159"/>
    </source>
</evidence>
<keyword evidence="11" id="KW-1185">Reference proteome</keyword>
<dbReference type="GO" id="GO:0003700">
    <property type="term" value="F:DNA-binding transcription factor activity"/>
    <property type="evidence" value="ECO:0007669"/>
    <property type="project" value="TreeGrafter"/>
</dbReference>
<dbReference type="SUPFAM" id="SSF47459">
    <property type="entry name" value="HLH, helix-loop-helix DNA-binding domain"/>
    <property type="match status" value="1"/>
</dbReference>
<feature type="compositionally biased region" description="Acidic residues" evidence="8">
    <location>
        <begin position="140"/>
        <end position="156"/>
    </location>
</feature>
<evidence type="ECO:0000256" key="2">
    <source>
        <dbReference type="ARBA" id="ARBA00023015"/>
    </source>
</evidence>
<evidence type="ECO:0000256" key="6">
    <source>
        <dbReference type="ARBA" id="ARBA00023242"/>
    </source>
</evidence>
<comment type="caution">
    <text evidence="10">The sequence shown here is derived from an EMBL/GenBank/DDBJ whole genome shotgun (WGS) entry which is preliminary data.</text>
</comment>
<reference evidence="10 11" key="1">
    <citation type="journal article" date="2019" name="Sci. Rep.">
        <title>Orb-weaving spider Araneus ventricosus genome elucidates the spidroin gene catalogue.</title>
        <authorList>
            <person name="Kono N."/>
            <person name="Nakamura H."/>
            <person name="Ohtoshi R."/>
            <person name="Moran D.A.P."/>
            <person name="Shinohara A."/>
            <person name="Yoshida Y."/>
            <person name="Fujiwara M."/>
            <person name="Mori M."/>
            <person name="Tomita M."/>
            <person name="Arakawa K."/>
        </authorList>
    </citation>
    <scope>NUCLEOTIDE SEQUENCE [LARGE SCALE GENOMIC DNA]</scope>
</reference>
<dbReference type="Proteomes" id="UP000499080">
    <property type="component" value="Unassembled WGS sequence"/>
</dbReference>
<keyword evidence="4" id="KW-0010">Activator</keyword>
<name>A0A4Y2DVA1_ARAVE</name>
<keyword evidence="2" id="KW-0805">Transcription regulation</keyword>
<evidence type="ECO:0000256" key="3">
    <source>
        <dbReference type="ARBA" id="ARBA00023125"/>
    </source>
</evidence>
<dbReference type="PANTHER" id="PTHR10328">
    <property type="entry name" value="PROTEIN MAX MYC-ASSOCIATED FACTOR X"/>
    <property type="match status" value="1"/>
</dbReference>
<dbReference type="PROSITE" id="PS50888">
    <property type="entry name" value="BHLH"/>
    <property type="match status" value="1"/>
</dbReference>
<feature type="region of interest" description="Disordered" evidence="8">
    <location>
        <begin position="1"/>
        <end position="30"/>
    </location>
</feature>
<organism evidence="10 11">
    <name type="scientific">Araneus ventricosus</name>
    <name type="common">Orbweaver spider</name>
    <name type="synonym">Epeira ventricosa</name>
    <dbReference type="NCBI Taxonomy" id="182803"/>
    <lineage>
        <taxon>Eukaryota</taxon>
        <taxon>Metazoa</taxon>
        <taxon>Ecdysozoa</taxon>
        <taxon>Arthropoda</taxon>
        <taxon>Chelicerata</taxon>
        <taxon>Arachnida</taxon>
        <taxon>Araneae</taxon>
        <taxon>Araneomorphae</taxon>
        <taxon>Entelegynae</taxon>
        <taxon>Araneoidea</taxon>
        <taxon>Araneidae</taxon>
        <taxon>Araneus</taxon>
    </lineage>
</organism>
<dbReference type="GO" id="GO:0045944">
    <property type="term" value="P:positive regulation of transcription by RNA polymerase II"/>
    <property type="evidence" value="ECO:0007669"/>
    <property type="project" value="TreeGrafter"/>
</dbReference>
<feature type="compositionally biased region" description="Basic and acidic residues" evidence="8">
    <location>
        <begin position="21"/>
        <end position="30"/>
    </location>
</feature>
<evidence type="ECO:0000256" key="8">
    <source>
        <dbReference type="SAM" id="MobiDB-lite"/>
    </source>
</evidence>
<keyword evidence="7" id="KW-0175">Coiled coil</keyword>
<dbReference type="OrthoDB" id="5964374at2759"/>
<dbReference type="Gene3D" id="4.10.280.10">
    <property type="entry name" value="Helix-loop-helix DNA-binding domain"/>
    <property type="match status" value="1"/>
</dbReference>
<feature type="domain" description="BHLH" evidence="9">
    <location>
        <begin position="29"/>
        <end position="83"/>
    </location>
</feature>
<feature type="region of interest" description="Disordered" evidence="8">
    <location>
        <begin position="139"/>
        <end position="178"/>
    </location>
</feature>
<dbReference type="SMART" id="SM00353">
    <property type="entry name" value="HLH"/>
    <property type="match status" value="1"/>
</dbReference>
<proteinExistence type="inferred from homology"/>
<evidence type="ECO:0000259" key="9">
    <source>
        <dbReference type="PROSITE" id="PS50888"/>
    </source>
</evidence>
<dbReference type="GO" id="GO:0003677">
    <property type="term" value="F:DNA binding"/>
    <property type="evidence" value="ECO:0007669"/>
    <property type="project" value="UniProtKB-KW"/>
</dbReference>
<keyword evidence="6" id="KW-0539">Nucleus</keyword>
<keyword evidence="5" id="KW-0804">Transcription</keyword>
<feature type="coiled-coil region" evidence="7">
    <location>
        <begin position="79"/>
        <end position="120"/>
    </location>
</feature>
<evidence type="ECO:0000256" key="7">
    <source>
        <dbReference type="SAM" id="Coils"/>
    </source>
</evidence>
<dbReference type="EMBL" id="BGPR01000448">
    <property type="protein sequence ID" value="GBM20813.1"/>
    <property type="molecule type" value="Genomic_DNA"/>
</dbReference>
<accession>A0A4Y2DVA1</accession>
<gene>
    <name evidence="10" type="ORF">AVEN_108260_1</name>
</gene>
<dbReference type="AlphaFoldDB" id="A0A4Y2DVA1"/>
<dbReference type="GO" id="GO:0090575">
    <property type="term" value="C:RNA polymerase II transcription regulator complex"/>
    <property type="evidence" value="ECO:0007669"/>
    <property type="project" value="TreeGrafter"/>
</dbReference>
<evidence type="ECO:0000313" key="11">
    <source>
        <dbReference type="Proteomes" id="UP000499080"/>
    </source>
</evidence>